<feature type="transmembrane region" description="Helical" evidence="1">
    <location>
        <begin position="35"/>
        <end position="55"/>
    </location>
</feature>
<reference evidence="2" key="2">
    <citation type="journal article" date="2015" name="Data Brief">
        <title>Shoot transcriptome of the giant reed, Arundo donax.</title>
        <authorList>
            <person name="Barrero R.A."/>
            <person name="Guerrero F.D."/>
            <person name="Moolhuijzen P."/>
            <person name="Goolsby J.A."/>
            <person name="Tidwell J."/>
            <person name="Bellgard S.E."/>
            <person name="Bellgard M.I."/>
        </authorList>
    </citation>
    <scope>NUCLEOTIDE SEQUENCE</scope>
    <source>
        <tissue evidence="2">Shoot tissue taken approximately 20 cm above the soil surface</tissue>
    </source>
</reference>
<dbReference type="AlphaFoldDB" id="A0A0A8ZGP6"/>
<reference evidence="2" key="1">
    <citation type="submission" date="2014-09" db="EMBL/GenBank/DDBJ databases">
        <authorList>
            <person name="Magalhaes I.L.F."/>
            <person name="Oliveira U."/>
            <person name="Santos F.R."/>
            <person name="Vidigal T.H.D.A."/>
            <person name="Brescovit A.D."/>
            <person name="Santos A.J."/>
        </authorList>
    </citation>
    <scope>NUCLEOTIDE SEQUENCE</scope>
    <source>
        <tissue evidence="2">Shoot tissue taken approximately 20 cm above the soil surface</tissue>
    </source>
</reference>
<accession>A0A0A8ZGP6</accession>
<dbReference type="EMBL" id="GBRH01263868">
    <property type="protein sequence ID" value="JAD34027.1"/>
    <property type="molecule type" value="Transcribed_RNA"/>
</dbReference>
<keyword evidence="1" id="KW-1133">Transmembrane helix</keyword>
<organism evidence="2">
    <name type="scientific">Arundo donax</name>
    <name type="common">Giant reed</name>
    <name type="synonym">Donax arundinaceus</name>
    <dbReference type="NCBI Taxonomy" id="35708"/>
    <lineage>
        <taxon>Eukaryota</taxon>
        <taxon>Viridiplantae</taxon>
        <taxon>Streptophyta</taxon>
        <taxon>Embryophyta</taxon>
        <taxon>Tracheophyta</taxon>
        <taxon>Spermatophyta</taxon>
        <taxon>Magnoliopsida</taxon>
        <taxon>Liliopsida</taxon>
        <taxon>Poales</taxon>
        <taxon>Poaceae</taxon>
        <taxon>PACMAD clade</taxon>
        <taxon>Arundinoideae</taxon>
        <taxon>Arundineae</taxon>
        <taxon>Arundo</taxon>
    </lineage>
</organism>
<keyword evidence="1" id="KW-0472">Membrane</keyword>
<name>A0A0A8ZGP6_ARUDO</name>
<sequence length="68" mass="8094">MMYCTRAQQNQYILQTFWTTIIFLFFQAITDQVSYLFFVAHTSMVMMLQPAILLVETTAYLKRYPSHS</sequence>
<proteinExistence type="predicted"/>
<protein>
    <submittedName>
        <fullName evidence="2">Uncharacterized protein</fullName>
    </submittedName>
</protein>
<evidence type="ECO:0000313" key="2">
    <source>
        <dbReference type="EMBL" id="JAD34027.1"/>
    </source>
</evidence>
<feature type="transmembrane region" description="Helical" evidence="1">
    <location>
        <begin position="12"/>
        <end position="29"/>
    </location>
</feature>
<evidence type="ECO:0000256" key="1">
    <source>
        <dbReference type="SAM" id="Phobius"/>
    </source>
</evidence>
<keyword evidence="1" id="KW-0812">Transmembrane</keyword>